<evidence type="ECO:0000313" key="1">
    <source>
        <dbReference type="EMBL" id="RYU75817.1"/>
    </source>
</evidence>
<protein>
    <submittedName>
        <fullName evidence="1">Lipid A deacylase LpxR family protein</fullName>
    </submittedName>
</protein>
<proteinExistence type="predicted"/>
<dbReference type="Proteomes" id="UP000294155">
    <property type="component" value="Unassembled WGS sequence"/>
</dbReference>
<dbReference type="AlphaFoldDB" id="A0A4Q5L8D1"/>
<organism evidence="1 2">
    <name type="scientific">Hymenobacter persicinus</name>
    <dbReference type="NCBI Taxonomy" id="2025506"/>
    <lineage>
        <taxon>Bacteria</taxon>
        <taxon>Pseudomonadati</taxon>
        <taxon>Bacteroidota</taxon>
        <taxon>Cytophagia</taxon>
        <taxon>Cytophagales</taxon>
        <taxon>Hymenobacteraceae</taxon>
        <taxon>Hymenobacter</taxon>
    </lineage>
</organism>
<accession>A0A4Q5L8D1</accession>
<evidence type="ECO:0000313" key="2">
    <source>
        <dbReference type="Proteomes" id="UP000294155"/>
    </source>
</evidence>
<dbReference type="Pfam" id="PF09982">
    <property type="entry name" value="LpxR"/>
    <property type="match status" value="1"/>
</dbReference>
<reference evidence="1 2" key="1">
    <citation type="submission" date="2019-02" db="EMBL/GenBank/DDBJ databases">
        <title>Bacterial novel species isolated from soil.</title>
        <authorList>
            <person name="Jung H.-Y."/>
        </authorList>
    </citation>
    <scope>NUCLEOTIDE SEQUENCE [LARGE SCALE GENOMIC DNA]</scope>
    <source>
        <strain evidence="1 2">1-3-3-3</strain>
    </source>
</reference>
<dbReference type="OrthoDB" id="622552at2"/>
<gene>
    <name evidence="1" type="ORF">EWM57_19505</name>
</gene>
<dbReference type="InterPro" id="IPR018707">
    <property type="entry name" value="LpxR"/>
</dbReference>
<sequence length="339" mass="37009">MGLPAGFGRYHFLMNPTTRFLLGLVLLGLLPAAYAQTPDRPTSPDRLIQYTFANDAFFRTDYYFTQGMSLNVVLPVFARSPVNKILLPGPAGAVNRYGIKISYDGFTPLRIQDDTIRRGDRPYASYIYASLYRIATDEARHQRLTSGLDLGFIGPAAGAKGFQTYVHRLIDAPTPRGWDFQVRNDLVLGYTVGYDKQLLAAGRAAELIGSAQASVGTLNTFGEAGLLLRVGKMDPYFRNLGTQTGPTRTVGQKLQLYASGQVQGRVVGYNATMQGGLLNRSSPYTLSARQIARTVGQATTSLVAAYGGVSLRTSAVWITPEFKGSRRHAWVQFGLTAAF</sequence>
<dbReference type="Gene3D" id="2.40.128.140">
    <property type="entry name" value="Outer membrane protein"/>
    <property type="match status" value="1"/>
</dbReference>
<name>A0A4Q5L8D1_9BACT</name>
<keyword evidence="2" id="KW-1185">Reference proteome</keyword>
<dbReference type="EMBL" id="SEWE01000064">
    <property type="protein sequence ID" value="RYU75817.1"/>
    <property type="molecule type" value="Genomic_DNA"/>
</dbReference>
<comment type="caution">
    <text evidence="1">The sequence shown here is derived from an EMBL/GenBank/DDBJ whole genome shotgun (WGS) entry which is preliminary data.</text>
</comment>
<dbReference type="InterPro" id="IPR037107">
    <property type="entry name" value="Put_OMP_sf"/>
</dbReference>